<dbReference type="Proteomes" id="UP001057402">
    <property type="component" value="Chromosome 10"/>
</dbReference>
<accession>A0ACB9MAP6</accession>
<evidence type="ECO:0000313" key="2">
    <source>
        <dbReference type="Proteomes" id="UP001057402"/>
    </source>
</evidence>
<name>A0ACB9MAP6_9MYRT</name>
<keyword evidence="2" id="KW-1185">Reference proteome</keyword>
<reference evidence="2" key="1">
    <citation type="journal article" date="2023" name="Front. Plant Sci.">
        <title>Chromosomal-level genome assembly of Melastoma candidum provides insights into trichome evolution.</title>
        <authorList>
            <person name="Zhong Y."/>
            <person name="Wu W."/>
            <person name="Sun C."/>
            <person name="Zou P."/>
            <person name="Liu Y."/>
            <person name="Dai S."/>
            <person name="Zhou R."/>
        </authorList>
    </citation>
    <scope>NUCLEOTIDE SEQUENCE [LARGE SCALE GENOMIC DNA]</scope>
</reference>
<organism evidence="1 2">
    <name type="scientific">Melastoma candidum</name>
    <dbReference type="NCBI Taxonomy" id="119954"/>
    <lineage>
        <taxon>Eukaryota</taxon>
        <taxon>Viridiplantae</taxon>
        <taxon>Streptophyta</taxon>
        <taxon>Embryophyta</taxon>
        <taxon>Tracheophyta</taxon>
        <taxon>Spermatophyta</taxon>
        <taxon>Magnoliopsida</taxon>
        <taxon>eudicotyledons</taxon>
        <taxon>Gunneridae</taxon>
        <taxon>Pentapetalae</taxon>
        <taxon>rosids</taxon>
        <taxon>malvids</taxon>
        <taxon>Myrtales</taxon>
        <taxon>Melastomataceae</taxon>
        <taxon>Melastomatoideae</taxon>
        <taxon>Melastomateae</taxon>
        <taxon>Melastoma</taxon>
    </lineage>
</organism>
<gene>
    <name evidence="1" type="ORF">MLD38_034094</name>
</gene>
<proteinExistence type="predicted"/>
<dbReference type="EMBL" id="CM042889">
    <property type="protein sequence ID" value="KAI4320636.1"/>
    <property type="molecule type" value="Genomic_DNA"/>
</dbReference>
<evidence type="ECO:0000313" key="1">
    <source>
        <dbReference type="EMBL" id="KAI4320636.1"/>
    </source>
</evidence>
<sequence>MRKGGGGWQALLLLLFVIFLFPASVWLVEANMEGDALHSLRASLVDPNNVLQSWDPTLVNPCTWFHVTCNNDNSVIRVDLGNAALSGQLVPQLGSLKNLQYLELYSNNISGPIPSDLGNLTSLVSLDLYLNSFSGPIPETLGRLSKLRFLRLNNNTLTGSIPMSLTNISTLQVLDLSNNHLSGVVPDNGSFSLFTPISFANNLDLCGPVTGHPCPGSPPFSPPPPFVTPPTSSPGGNGATGAIAGGVAAGAALLFAAPAIAFAWWRRRKPQEYFFDVPAEEDPEVHLGQLKRFSLRELQVATDSFSSKNILGRGGFGKVYKGRLADGTLVAVKRLKEERTPGGELQFQTEVEMISMAVHRNLLRLRGFCMTPTERLLVYPYMVNGSVASCLRERPPSQPPLDWAIRKRIALGSARGLSYLHDHCDPKIIHRDRAFDLARLANDDDVMLLDWVKGLLKERKVEMLIDPDLQSNYVEAEVEQLIQVALLCTQGSPVDRPKMSEVVRMLEGNGLAERWDEWQMVEVLRQEVELAPRPGSEWILDSTENLHAVELSGPR</sequence>
<comment type="caution">
    <text evidence="1">The sequence shown here is derived from an EMBL/GenBank/DDBJ whole genome shotgun (WGS) entry which is preliminary data.</text>
</comment>
<protein>
    <submittedName>
        <fullName evidence="1">Uncharacterized protein</fullName>
    </submittedName>
</protein>